<name>A0ABT3Q933_9PROT</name>
<dbReference type="EMBL" id="JAPIUX010000014">
    <property type="protein sequence ID" value="MCX2561779.1"/>
    <property type="molecule type" value="Genomic_DNA"/>
</dbReference>
<protein>
    <submittedName>
        <fullName evidence="2">DUF1636 domain-containing protein</fullName>
    </submittedName>
</protein>
<organism evidence="2 3">
    <name type="scientific">Acetobacter farinalis</name>
    <dbReference type="NCBI Taxonomy" id="1260984"/>
    <lineage>
        <taxon>Bacteria</taxon>
        <taxon>Pseudomonadati</taxon>
        <taxon>Pseudomonadota</taxon>
        <taxon>Alphaproteobacteria</taxon>
        <taxon>Acetobacterales</taxon>
        <taxon>Acetobacteraceae</taxon>
        <taxon>Acetobacter</taxon>
    </lineage>
</organism>
<evidence type="ECO:0000313" key="2">
    <source>
        <dbReference type="EMBL" id="MCX2561779.1"/>
    </source>
</evidence>
<accession>A0ABT3Q933</accession>
<dbReference type="CDD" id="cd02980">
    <property type="entry name" value="TRX_Fd_family"/>
    <property type="match status" value="1"/>
</dbReference>
<evidence type="ECO:0000256" key="1">
    <source>
        <dbReference type="SAM" id="MobiDB-lite"/>
    </source>
</evidence>
<evidence type="ECO:0000313" key="3">
    <source>
        <dbReference type="Proteomes" id="UP001526446"/>
    </source>
</evidence>
<keyword evidence="3" id="KW-1185">Reference proteome</keyword>
<dbReference type="Pfam" id="PF07845">
    <property type="entry name" value="DUF1636"/>
    <property type="match status" value="1"/>
</dbReference>
<comment type="caution">
    <text evidence="2">The sequence shown here is derived from an EMBL/GenBank/DDBJ whole genome shotgun (WGS) entry which is preliminary data.</text>
</comment>
<proteinExistence type="predicted"/>
<sequence length="218" mass="22037">MPASSACSVSPSYPPPAPAEGPVLHVCITCRRGGPDMETPPGAQLLERLTALLDAETQPGSALQPAFHTASHTVPRHASSASEQPPVLSAVPSSPAVAQGLVPLTLHPVSCLAACDRGCTAAIAMPGRWTWLLGHLGPEKAEDLLAYARLYAASPRGTVMPSRRPASLADMVLGRLPAALYPAAEPPAAALPAAVPVAAVAPVALASVAPASAALVQE</sequence>
<reference evidence="2 3" key="1">
    <citation type="submission" date="2022-11" db="EMBL/GenBank/DDBJ databases">
        <title>Genome sequencing of Acetobacter type strain.</title>
        <authorList>
            <person name="Heo J."/>
            <person name="Lee D."/>
            <person name="Han B.-H."/>
            <person name="Hong S.-B."/>
            <person name="Kwon S.-W."/>
        </authorList>
    </citation>
    <scope>NUCLEOTIDE SEQUENCE [LARGE SCALE GENOMIC DNA]</scope>
    <source>
        <strain evidence="2 3">KACC 21251</strain>
    </source>
</reference>
<feature type="region of interest" description="Disordered" evidence="1">
    <location>
        <begin position="60"/>
        <end position="87"/>
    </location>
</feature>
<gene>
    <name evidence="2" type="ORF">OQ252_10280</name>
</gene>
<dbReference type="InterPro" id="IPR012863">
    <property type="entry name" value="DUF1636"/>
</dbReference>
<dbReference type="Proteomes" id="UP001526446">
    <property type="component" value="Unassembled WGS sequence"/>
</dbReference>